<keyword evidence="2" id="KW-1185">Reference proteome</keyword>
<sequence length="116" mass="13736">MQKEREEKIIKQLFKDVLNYYKKLMKNTSENAELTCQDNIVEDVQVCFRVMCQNCGFISQGTNISYWKISQFQKKLKEKAHSNSTVIKRYAEDLQDTCEEMQKQLENSNSQIILLK</sequence>
<reference evidence="1" key="1">
    <citation type="submission" date="2021-01" db="EMBL/GenBank/DDBJ databases">
        <authorList>
            <consortium name="Genoscope - CEA"/>
            <person name="William W."/>
        </authorList>
    </citation>
    <scope>NUCLEOTIDE SEQUENCE</scope>
</reference>
<evidence type="ECO:0000313" key="1">
    <source>
        <dbReference type="EMBL" id="CAD8152346.1"/>
    </source>
</evidence>
<gene>
    <name evidence="1" type="ORF">POCTA_138.1.T0260217</name>
</gene>
<organism evidence="1 2">
    <name type="scientific">Paramecium octaurelia</name>
    <dbReference type="NCBI Taxonomy" id="43137"/>
    <lineage>
        <taxon>Eukaryota</taxon>
        <taxon>Sar</taxon>
        <taxon>Alveolata</taxon>
        <taxon>Ciliophora</taxon>
        <taxon>Intramacronucleata</taxon>
        <taxon>Oligohymenophorea</taxon>
        <taxon>Peniculida</taxon>
        <taxon>Parameciidae</taxon>
        <taxon>Paramecium</taxon>
    </lineage>
</organism>
<dbReference type="Proteomes" id="UP000683925">
    <property type="component" value="Unassembled WGS sequence"/>
</dbReference>
<proteinExistence type="predicted"/>
<dbReference type="AlphaFoldDB" id="A0A8S1TMI6"/>
<evidence type="ECO:0000313" key="2">
    <source>
        <dbReference type="Proteomes" id="UP000683925"/>
    </source>
</evidence>
<comment type="caution">
    <text evidence="1">The sequence shown here is derived from an EMBL/GenBank/DDBJ whole genome shotgun (WGS) entry which is preliminary data.</text>
</comment>
<accession>A0A8S1TMI6</accession>
<dbReference type="EMBL" id="CAJJDP010000026">
    <property type="protein sequence ID" value="CAD8152346.1"/>
    <property type="molecule type" value="Genomic_DNA"/>
</dbReference>
<name>A0A8S1TMI6_PAROT</name>
<protein>
    <submittedName>
        <fullName evidence="1">Uncharacterized protein</fullName>
    </submittedName>
</protein>